<organism evidence="3 4">
    <name type="scientific">Diploscapter pachys</name>
    <dbReference type="NCBI Taxonomy" id="2018661"/>
    <lineage>
        <taxon>Eukaryota</taxon>
        <taxon>Metazoa</taxon>
        <taxon>Ecdysozoa</taxon>
        <taxon>Nematoda</taxon>
        <taxon>Chromadorea</taxon>
        <taxon>Rhabditida</taxon>
        <taxon>Rhabditina</taxon>
        <taxon>Rhabditomorpha</taxon>
        <taxon>Rhabditoidea</taxon>
        <taxon>Rhabditidae</taxon>
        <taxon>Diploscapter</taxon>
    </lineage>
</organism>
<reference evidence="3 4" key="1">
    <citation type="journal article" date="2017" name="Curr. Biol.">
        <title>Genome architecture and evolution of a unichromosomal asexual nematode.</title>
        <authorList>
            <person name="Fradin H."/>
            <person name="Zegar C."/>
            <person name="Gutwein M."/>
            <person name="Lucas J."/>
            <person name="Kovtun M."/>
            <person name="Corcoran D."/>
            <person name="Baugh L.R."/>
            <person name="Kiontke K."/>
            <person name="Gunsalus K."/>
            <person name="Fitch D.H."/>
            <person name="Piano F."/>
        </authorList>
    </citation>
    <scope>NUCLEOTIDE SEQUENCE [LARGE SCALE GENOMIC DNA]</scope>
    <source>
        <strain evidence="3">PF1309</strain>
    </source>
</reference>
<feature type="transmembrane region" description="Helical" evidence="2">
    <location>
        <begin position="34"/>
        <end position="59"/>
    </location>
</feature>
<protein>
    <recommendedName>
        <fullName evidence="5">Tetraspanin</fullName>
    </recommendedName>
</protein>
<dbReference type="EMBL" id="LIAE01007650">
    <property type="protein sequence ID" value="PAV77824.1"/>
    <property type="molecule type" value="Genomic_DNA"/>
</dbReference>
<comment type="caution">
    <text evidence="3">The sequence shown here is derived from an EMBL/GenBank/DDBJ whole genome shotgun (WGS) entry which is preliminary data.</text>
</comment>
<name>A0A2A2KV52_9BILA</name>
<dbReference type="STRING" id="2018661.A0A2A2KV52"/>
<feature type="region of interest" description="Disordered" evidence="1">
    <location>
        <begin position="635"/>
        <end position="678"/>
    </location>
</feature>
<evidence type="ECO:0000256" key="1">
    <source>
        <dbReference type="SAM" id="MobiDB-lite"/>
    </source>
</evidence>
<feature type="region of interest" description="Disordered" evidence="1">
    <location>
        <begin position="702"/>
        <end position="730"/>
    </location>
</feature>
<feature type="region of interest" description="Disordered" evidence="1">
    <location>
        <begin position="1"/>
        <end position="25"/>
    </location>
</feature>
<feature type="compositionally biased region" description="Polar residues" evidence="1">
    <location>
        <begin position="709"/>
        <end position="719"/>
    </location>
</feature>
<feature type="transmembrane region" description="Helical" evidence="2">
    <location>
        <begin position="307"/>
        <end position="332"/>
    </location>
</feature>
<keyword evidence="2" id="KW-0812">Transmembrane</keyword>
<dbReference type="Proteomes" id="UP000218231">
    <property type="component" value="Unassembled WGS sequence"/>
</dbReference>
<proteinExistence type="predicted"/>
<feature type="compositionally biased region" description="Polar residues" evidence="1">
    <location>
        <begin position="1"/>
        <end position="15"/>
    </location>
</feature>
<dbReference type="AlphaFoldDB" id="A0A2A2KV52"/>
<evidence type="ECO:0000256" key="2">
    <source>
        <dbReference type="SAM" id="Phobius"/>
    </source>
</evidence>
<feature type="transmembrane region" description="Helical" evidence="2">
    <location>
        <begin position="66"/>
        <end position="92"/>
    </location>
</feature>
<sequence>MISSSTESNLPSENEASPEKNETKEMKSSKKHRFLVSLVLFIEPLLLFGASIFALYAVFPLFGYRMILGIVCILVLTTPFMLLFFFAAFYIFTSLPLSDVQDIVDAKSRTFGLAYACLTGRYAMVGVLLLCASTLIIVGLMRSGIERAFQQQFLYTLKVSHFDVKAMQEISHMQFNFECCGVSINDKMDENSTINETSPWNSWFRYQILGANYPYAMSLTRWYYGLPHSCCKKLTTTDCEHIGMSRYLQRDRKQDVFFADEDKAIQIDWNAVTYDKTKERDSKAKNSIYPDDCKDIVVKNVTAKIRLIAYIIFAVCALLLISNVLMSAYVFFRRSVSESEQFAEVGFGFEVLDAKVPMAMASGNRPVNRSTDGNFEPDCLKDGTIPCYFRYGGNGTADAWKQSMSVDGFVDDLYELYSFLMTSLIEPKLNSSGMVLLYNVMQYLTRVYQSNVANDEELVKAFLEVHAMELNEWRGARDLPKLDADQIKQQYLSTIASQGENADTQQATPTQIQASSPNVQIQSPVLKAAISQAQNNRGPTPPKSVQFKEEVDRYLYSAPSSTTTSNTETDQNATSGDASEALINKLSNIKLEASIPGANPIPAIPVGGGVDTDMIDGRRVTLTPTGFMTKAFQQLKQADKPSQHSYPSPPPAVTAPKSEEEEKEDIPPDAPFRPFARPEEPKILMSAEAKIERAKIFKQQKEKERTALAAQQTSTNSLKGNLGSKPSAAVPPTLDSVNHYSFADFNGTSIEDLLTYRIALGQLPHQDNFSEGLKLNRPLGCSYDSKLGAGGTWLIADSSNNRVMCVAADNQITEYVGFRNPSAICVIEPGKSCAILNNDTIDHIDYQAPIIHFKIQTQISF</sequence>
<feature type="region of interest" description="Disordered" evidence="1">
    <location>
        <begin position="499"/>
        <end position="519"/>
    </location>
</feature>
<keyword evidence="4" id="KW-1185">Reference proteome</keyword>
<feature type="transmembrane region" description="Helical" evidence="2">
    <location>
        <begin position="112"/>
        <end position="140"/>
    </location>
</feature>
<evidence type="ECO:0008006" key="5">
    <source>
        <dbReference type="Google" id="ProtNLM"/>
    </source>
</evidence>
<keyword evidence="2" id="KW-1133">Transmembrane helix</keyword>
<keyword evidence="2" id="KW-0472">Membrane</keyword>
<feature type="compositionally biased region" description="Polar residues" evidence="1">
    <location>
        <begin position="558"/>
        <end position="576"/>
    </location>
</feature>
<evidence type="ECO:0000313" key="4">
    <source>
        <dbReference type="Proteomes" id="UP000218231"/>
    </source>
</evidence>
<gene>
    <name evidence="3" type="ORF">WR25_19964</name>
</gene>
<feature type="region of interest" description="Disordered" evidence="1">
    <location>
        <begin position="557"/>
        <end position="576"/>
    </location>
</feature>
<evidence type="ECO:0000313" key="3">
    <source>
        <dbReference type="EMBL" id="PAV77824.1"/>
    </source>
</evidence>
<accession>A0A2A2KV52</accession>